<feature type="region of interest" description="Disordered" evidence="11">
    <location>
        <begin position="1578"/>
        <end position="1623"/>
    </location>
</feature>
<dbReference type="PROSITE" id="PS50994">
    <property type="entry name" value="INTEGRASE"/>
    <property type="match status" value="1"/>
</dbReference>
<dbReference type="PANTHER" id="PTHR37984">
    <property type="entry name" value="PROTEIN CBG26694"/>
    <property type="match status" value="1"/>
</dbReference>
<keyword evidence="9" id="KW-0695">RNA-directed DNA polymerase</keyword>
<name>A0AA89BNR8_PINIB</name>
<evidence type="ECO:0000256" key="11">
    <source>
        <dbReference type="SAM" id="MobiDB-lite"/>
    </source>
</evidence>
<dbReference type="InterPro" id="IPR050951">
    <property type="entry name" value="Retrovirus_Pol_polyprotein"/>
</dbReference>
<dbReference type="InterPro" id="IPR012337">
    <property type="entry name" value="RNaseH-like_sf"/>
</dbReference>
<protein>
    <submittedName>
        <fullName evidence="14">Uncharacterized protein</fullName>
    </submittedName>
</protein>
<keyword evidence="10" id="KW-0511">Multifunctional enzyme</keyword>
<evidence type="ECO:0000256" key="2">
    <source>
        <dbReference type="ARBA" id="ARBA00022695"/>
    </source>
</evidence>
<dbReference type="GO" id="GO:0004519">
    <property type="term" value="F:endonuclease activity"/>
    <property type="evidence" value="ECO:0007669"/>
    <property type="project" value="UniProtKB-KW"/>
</dbReference>
<keyword evidence="7" id="KW-0694">RNA-binding</keyword>
<dbReference type="GO" id="GO:0004190">
    <property type="term" value="F:aspartic-type endopeptidase activity"/>
    <property type="evidence" value="ECO:0007669"/>
    <property type="project" value="InterPro"/>
</dbReference>
<dbReference type="GO" id="GO:0003964">
    <property type="term" value="F:RNA-directed DNA polymerase activity"/>
    <property type="evidence" value="ECO:0007669"/>
    <property type="project" value="UniProtKB-KW"/>
</dbReference>
<dbReference type="GO" id="GO:0015074">
    <property type="term" value="P:DNA integration"/>
    <property type="evidence" value="ECO:0007669"/>
    <property type="project" value="UniProtKB-KW"/>
</dbReference>
<evidence type="ECO:0000256" key="8">
    <source>
        <dbReference type="ARBA" id="ARBA00022908"/>
    </source>
</evidence>
<dbReference type="InterPro" id="IPR001969">
    <property type="entry name" value="Aspartic_peptidase_AS"/>
</dbReference>
<dbReference type="InterPro" id="IPR043128">
    <property type="entry name" value="Rev_trsase/Diguanyl_cyclase"/>
</dbReference>
<evidence type="ECO:0000256" key="1">
    <source>
        <dbReference type="ARBA" id="ARBA00022679"/>
    </source>
</evidence>
<dbReference type="SUPFAM" id="SSF53098">
    <property type="entry name" value="Ribonuclease H-like"/>
    <property type="match status" value="1"/>
</dbReference>
<keyword evidence="15" id="KW-1185">Reference proteome</keyword>
<proteinExistence type="predicted"/>
<dbReference type="Gene3D" id="3.10.10.10">
    <property type="entry name" value="HIV Type 1 Reverse Transcriptase, subunit A, domain 1"/>
    <property type="match status" value="1"/>
</dbReference>
<evidence type="ECO:0000256" key="4">
    <source>
        <dbReference type="ARBA" id="ARBA00022759"/>
    </source>
</evidence>
<dbReference type="Pfam" id="PF17919">
    <property type="entry name" value="RT_RNaseH_2"/>
    <property type="match status" value="1"/>
</dbReference>
<comment type="caution">
    <text evidence="14">The sequence shown here is derived from an EMBL/GenBank/DDBJ whole genome shotgun (WGS) entry which is preliminary data.</text>
</comment>
<dbReference type="PROSITE" id="PS50878">
    <property type="entry name" value="RT_POL"/>
    <property type="match status" value="1"/>
</dbReference>
<dbReference type="InterPro" id="IPR000477">
    <property type="entry name" value="RT_dom"/>
</dbReference>
<dbReference type="Gene3D" id="2.40.70.10">
    <property type="entry name" value="Acid Proteases"/>
    <property type="match status" value="1"/>
</dbReference>
<dbReference type="EMBL" id="VSWD01000012">
    <property type="protein sequence ID" value="KAK3085617.1"/>
    <property type="molecule type" value="Genomic_DNA"/>
</dbReference>
<evidence type="ECO:0000256" key="5">
    <source>
        <dbReference type="ARBA" id="ARBA00022801"/>
    </source>
</evidence>
<dbReference type="InterPro" id="IPR021109">
    <property type="entry name" value="Peptidase_aspartic_dom_sf"/>
</dbReference>
<dbReference type="SUPFAM" id="SSF50630">
    <property type="entry name" value="Acid proteases"/>
    <property type="match status" value="1"/>
</dbReference>
<dbReference type="InterPro" id="IPR041577">
    <property type="entry name" value="RT_RNaseH_2"/>
</dbReference>
<feature type="compositionally biased region" description="Polar residues" evidence="11">
    <location>
        <begin position="572"/>
        <end position="583"/>
    </location>
</feature>
<feature type="region of interest" description="Disordered" evidence="11">
    <location>
        <begin position="562"/>
        <end position="592"/>
    </location>
</feature>
<dbReference type="GO" id="GO:0003723">
    <property type="term" value="F:RNA binding"/>
    <property type="evidence" value="ECO:0007669"/>
    <property type="project" value="UniProtKB-KW"/>
</dbReference>
<keyword evidence="6" id="KW-0460">Magnesium</keyword>
<accession>A0AA89BNR8</accession>
<evidence type="ECO:0000256" key="6">
    <source>
        <dbReference type="ARBA" id="ARBA00022842"/>
    </source>
</evidence>
<dbReference type="SUPFAM" id="SSF56672">
    <property type="entry name" value="DNA/RNA polymerases"/>
    <property type="match status" value="1"/>
</dbReference>
<keyword evidence="5" id="KW-0378">Hydrolase</keyword>
<dbReference type="Proteomes" id="UP001186944">
    <property type="component" value="Unassembled WGS sequence"/>
</dbReference>
<dbReference type="Pfam" id="PF00078">
    <property type="entry name" value="RVT_1"/>
    <property type="match status" value="1"/>
</dbReference>
<dbReference type="PANTHER" id="PTHR37984:SF5">
    <property type="entry name" value="PROTEIN NYNRIN-LIKE"/>
    <property type="match status" value="1"/>
</dbReference>
<feature type="domain" description="Reverse transcriptase" evidence="12">
    <location>
        <begin position="675"/>
        <end position="856"/>
    </location>
</feature>
<organism evidence="14 15">
    <name type="scientific">Pinctada imbricata</name>
    <name type="common">Atlantic pearl-oyster</name>
    <name type="synonym">Pinctada martensii</name>
    <dbReference type="NCBI Taxonomy" id="66713"/>
    <lineage>
        <taxon>Eukaryota</taxon>
        <taxon>Metazoa</taxon>
        <taxon>Spiralia</taxon>
        <taxon>Lophotrochozoa</taxon>
        <taxon>Mollusca</taxon>
        <taxon>Bivalvia</taxon>
        <taxon>Autobranchia</taxon>
        <taxon>Pteriomorphia</taxon>
        <taxon>Pterioida</taxon>
        <taxon>Pterioidea</taxon>
        <taxon>Pteriidae</taxon>
        <taxon>Pinctada</taxon>
    </lineage>
</organism>
<evidence type="ECO:0000256" key="9">
    <source>
        <dbReference type="ARBA" id="ARBA00022918"/>
    </source>
</evidence>
<keyword evidence="1" id="KW-0808">Transferase</keyword>
<evidence type="ECO:0000259" key="13">
    <source>
        <dbReference type="PROSITE" id="PS50994"/>
    </source>
</evidence>
<keyword evidence="3" id="KW-0540">Nuclease</keyword>
<keyword evidence="8" id="KW-0229">DNA integration</keyword>
<dbReference type="InterPro" id="IPR001584">
    <property type="entry name" value="Integrase_cat-core"/>
</dbReference>
<dbReference type="Pfam" id="PF17921">
    <property type="entry name" value="Integrase_H2C2"/>
    <property type="match status" value="1"/>
</dbReference>
<keyword evidence="2" id="KW-0548">Nucleotidyltransferase</keyword>
<dbReference type="InterPro" id="IPR036397">
    <property type="entry name" value="RNaseH_sf"/>
</dbReference>
<evidence type="ECO:0000313" key="15">
    <source>
        <dbReference type="Proteomes" id="UP001186944"/>
    </source>
</evidence>
<gene>
    <name evidence="14" type="ORF">FSP39_006144</name>
</gene>
<dbReference type="Gene3D" id="3.30.420.10">
    <property type="entry name" value="Ribonuclease H-like superfamily/Ribonuclease H"/>
    <property type="match status" value="1"/>
</dbReference>
<dbReference type="Gene3D" id="3.30.70.270">
    <property type="match status" value="1"/>
</dbReference>
<evidence type="ECO:0000259" key="12">
    <source>
        <dbReference type="PROSITE" id="PS50878"/>
    </source>
</evidence>
<dbReference type="InterPro" id="IPR043502">
    <property type="entry name" value="DNA/RNA_pol_sf"/>
</dbReference>
<dbReference type="GO" id="GO:0006508">
    <property type="term" value="P:proteolysis"/>
    <property type="evidence" value="ECO:0007669"/>
    <property type="project" value="InterPro"/>
</dbReference>
<evidence type="ECO:0000313" key="14">
    <source>
        <dbReference type="EMBL" id="KAK3085617.1"/>
    </source>
</evidence>
<evidence type="ECO:0000256" key="10">
    <source>
        <dbReference type="ARBA" id="ARBA00023268"/>
    </source>
</evidence>
<reference evidence="14" key="1">
    <citation type="submission" date="2019-08" db="EMBL/GenBank/DDBJ databases">
        <title>The improved chromosome-level genome for the pearl oyster Pinctada fucata martensii using PacBio sequencing and Hi-C.</title>
        <authorList>
            <person name="Zheng Z."/>
        </authorList>
    </citation>
    <scope>NUCLEOTIDE SEQUENCE</scope>
    <source>
        <strain evidence="14">ZZ-2019</strain>
        <tissue evidence="14">Adductor muscle</tissue>
    </source>
</reference>
<dbReference type="Gene3D" id="1.10.340.70">
    <property type="match status" value="1"/>
</dbReference>
<dbReference type="InterPro" id="IPR041588">
    <property type="entry name" value="Integrase_H2C2"/>
</dbReference>
<evidence type="ECO:0000256" key="7">
    <source>
        <dbReference type="ARBA" id="ARBA00022884"/>
    </source>
</evidence>
<feature type="domain" description="Integrase catalytic" evidence="13">
    <location>
        <begin position="1257"/>
        <end position="1421"/>
    </location>
</feature>
<sequence>MAAHRAPKQWPLTKNETITSFEAWRQNLQYTLSLDPNFAIFLVAGATWTKKGPANPTRGLVDDGEEAPQATRRTAAQKVAHLELMLGQIANYCPIISRNTITKQSTSVETIWQAIRMHFGFQLTGAHFLDFNNIHLEPGERAEDLYQRLMSFIDDNLLLRGNGISHHGEMLDADEELCPSLENLVTLTWLRLIHKDLPALVKQRYGPELRAKTLASLKPEISQALDSLLEEIRCNNDAKVLRTAFNSRTQFSASNIPKEARKASKCCPLCKQAGRPRYDHFLSTCRYLPPEDRQFMSRARQSTAIEETTFESDSNDYDNCLDEQQSISTDTLPTTRRVSTKQSPVMKAYYNQHVVHITLDSGAEISMIRASIADHIGVKVQHTKQHALQADGCTPLETLGETHFDVVRDNITLHIEALVVKDLDVDILAGIPFMSANDISIRPAKHVIMVGDNHVIKYNHSQCSLVNHIRRAQAHILRAPSVTIWPGDHIDIALPEHIPSEGTVAIEPRIERTNLSCIWPKPEIVDVIAGKVRVVNNTDDPKLLKKNEQFCQVLPTVLCDNTNSSDHHKNTHSPQKSARSEPSVTGYHSDLVNVDPDHILSTDQRELFRRSLRDHDSVFDPKYKGYNGAVGNFEASINMGPTQPPQRKGRLPQYSHEKLLILQHKCDDLESLGVLRKPEELSLTVEYLNPSFLVAKAKGGHRLVTAFEDVGRYSKPQPSLMPDTDSILRKVGQWKYLIVADLTSAFHQIPLSRQSLKYCGIVTPYKGIRVYTRCAMGMPGSETALEELMSRVLGDHIQAGYLAKLADDLYCGGNSPEELLKNWTKVMESLDTCNLRISPSKTVICPKSTTILGWIWTQGRLSASPHKISVLATCKQPDTVNGLRSFIGAYKVLARVLPSCSHALIPLENAIAGLQSKDKVVWNDALSEHFYFAQRKLQETKDIVLPRRSDKLWIVTDGSVSKCGIGATLYVMRDNKIYLAGFFSAKLRKHQVTWLPCEIEALCIAASVKHFCAYITQSTQKTTVLTDSKPCVQAIEKLRRGEFSASPRVTSFLSTASRYQVNLLHLAGSANVPSDFASRNAADCDNPSCQVCNFIVQMEDSVVRSASQYQSQHEAQTLPFTTRSAWYNIQSECPDLRRVHAHLKQGTRPSKKLTNIRDIKRYLNVAKIAKDGLLVAHRQDPLGPLNELIIVPHNVLDGLLTAIHIRMDHPTKHQMLLLVKRKFYALDLSQAIDRVCDSCHTCASLQKVPTSYIEQSSDLPPEVVGVNFAADVIKQNRQLIFVLRETVTSFTAACIISDEKSQTLRDALLRLCMELHPLDGPHAVVRVDPAPGFIALREDDLLKYHRINLEIGRVKNPNKNPIAEKAISELEDELVRQEPCGGHFTSLTLATAVARLNSRIRSCGLSARELFTQRNQFTHEQLPLSDRDIISHKADNRDSNHISSALSKSHMKGPLQKALISVGDLVYLYSDKEKTKARPRYIVVNTNDDWCYIKKFIGNQLRSSSYKIKQSECYRVPCESSPKRRLQITSDSDDAEDLYEQNCESAQPHNIPNTDVREELPIEPDQALAAVPEILAMPLTPPQESSTSVDTPDSDSEVESDHAYTRPQRTKKLPSHLKEYVLY</sequence>
<keyword evidence="4" id="KW-0255">Endonuclease</keyword>
<evidence type="ECO:0000256" key="3">
    <source>
        <dbReference type="ARBA" id="ARBA00022722"/>
    </source>
</evidence>
<dbReference type="PROSITE" id="PS00141">
    <property type="entry name" value="ASP_PROTEASE"/>
    <property type="match status" value="1"/>
</dbReference>
<dbReference type="CDD" id="cd00303">
    <property type="entry name" value="retropepsin_like"/>
    <property type="match status" value="1"/>
</dbReference>